<dbReference type="RefSeq" id="XP_060281578.1">
    <property type="nucleotide sequence ID" value="XM_060425567.1"/>
</dbReference>
<evidence type="ECO:0000256" key="1">
    <source>
        <dbReference type="ARBA" id="ARBA00022741"/>
    </source>
</evidence>
<keyword evidence="8" id="KW-1185">Reference proteome</keyword>
<feature type="compositionally biased region" description="Low complexity" evidence="4">
    <location>
        <begin position="1120"/>
        <end position="1130"/>
    </location>
</feature>
<evidence type="ECO:0000256" key="2">
    <source>
        <dbReference type="ARBA" id="ARBA00022801"/>
    </source>
</evidence>
<dbReference type="CDD" id="cd18793">
    <property type="entry name" value="SF2_C_SNF"/>
    <property type="match status" value="1"/>
</dbReference>
<keyword evidence="1" id="KW-0547">Nucleotide-binding</keyword>
<feature type="region of interest" description="Disordered" evidence="4">
    <location>
        <begin position="510"/>
        <end position="540"/>
    </location>
</feature>
<dbReference type="PROSITE" id="PS51192">
    <property type="entry name" value="HELICASE_ATP_BIND_1"/>
    <property type="match status" value="1"/>
</dbReference>
<dbReference type="EMBL" id="MU839016">
    <property type="protein sequence ID" value="KAK1765365.1"/>
    <property type="molecule type" value="Genomic_DNA"/>
</dbReference>
<keyword evidence="3" id="KW-0067">ATP-binding</keyword>
<dbReference type="GO" id="GO:0016787">
    <property type="term" value="F:hydrolase activity"/>
    <property type="evidence" value="ECO:0007669"/>
    <property type="project" value="UniProtKB-KW"/>
</dbReference>
<dbReference type="PANTHER" id="PTHR45626:SF51">
    <property type="entry name" value="SNF2-RELATED DOMAIN-CONTAINING PROTEIN"/>
    <property type="match status" value="1"/>
</dbReference>
<organism evidence="7 8">
    <name type="scientific">Phialemonium atrogriseum</name>
    <dbReference type="NCBI Taxonomy" id="1093897"/>
    <lineage>
        <taxon>Eukaryota</taxon>
        <taxon>Fungi</taxon>
        <taxon>Dikarya</taxon>
        <taxon>Ascomycota</taxon>
        <taxon>Pezizomycotina</taxon>
        <taxon>Sordariomycetes</taxon>
        <taxon>Sordariomycetidae</taxon>
        <taxon>Cephalothecales</taxon>
        <taxon>Cephalothecaceae</taxon>
        <taxon>Phialemonium</taxon>
    </lineage>
</organism>
<dbReference type="GO" id="GO:0005524">
    <property type="term" value="F:ATP binding"/>
    <property type="evidence" value="ECO:0007669"/>
    <property type="project" value="UniProtKB-KW"/>
</dbReference>
<dbReference type="InterPro" id="IPR049730">
    <property type="entry name" value="SNF2/RAD54-like_C"/>
</dbReference>
<dbReference type="PANTHER" id="PTHR45626">
    <property type="entry name" value="TRANSCRIPTION TERMINATION FACTOR 2-RELATED"/>
    <property type="match status" value="1"/>
</dbReference>
<reference evidence="7" key="1">
    <citation type="submission" date="2023-06" db="EMBL/GenBank/DDBJ databases">
        <title>Genome-scale phylogeny and comparative genomics of the fungal order Sordariales.</title>
        <authorList>
            <consortium name="Lawrence Berkeley National Laboratory"/>
            <person name="Hensen N."/>
            <person name="Bonometti L."/>
            <person name="Westerberg I."/>
            <person name="Brannstrom I.O."/>
            <person name="Guillou S."/>
            <person name="Cros-Aarteil S."/>
            <person name="Calhoun S."/>
            <person name="Haridas S."/>
            <person name="Kuo A."/>
            <person name="Mondo S."/>
            <person name="Pangilinan J."/>
            <person name="Riley R."/>
            <person name="Labutti K."/>
            <person name="Andreopoulos B."/>
            <person name="Lipzen A."/>
            <person name="Chen C."/>
            <person name="Yanf M."/>
            <person name="Daum C."/>
            <person name="Ng V."/>
            <person name="Clum A."/>
            <person name="Steindorff A."/>
            <person name="Ohm R."/>
            <person name="Martin F."/>
            <person name="Silar P."/>
            <person name="Natvig D."/>
            <person name="Lalanne C."/>
            <person name="Gautier V."/>
            <person name="Ament-Velasquez S.L."/>
            <person name="Kruys A."/>
            <person name="Hutchinson M.I."/>
            <person name="Powell A.J."/>
            <person name="Barry K."/>
            <person name="Miller A.N."/>
            <person name="Grigoriev I.V."/>
            <person name="Debuchy R."/>
            <person name="Gladieux P."/>
            <person name="Thoren M.H."/>
            <person name="Johannesson H."/>
        </authorList>
    </citation>
    <scope>NUCLEOTIDE SEQUENCE</scope>
    <source>
        <strain evidence="7">8032-3</strain>
    </source>
</reference>
<dbReference type="InterPro" id="IPR000330">
    <property type="entry name" value="SNF2_N"/>
</dbReference>
<accession>A0AAJ0BVR9</accession>
<evidence type="ECO:0000259" key="5">
    <source>
        <dbReference type="PROSITE" id="PS51192"/>
    </source>
</evidence>
<name>A0AAJ0BVR9_9PEZI</name>
<feature type="region of interest" description="Disordered" evidence="4">
    <location>
        <begin position="825"/>
        <end position="845"/>
    </location>
</feature>
<feature type="domain" description="Helicase C-terminal" evidence="6">
    <location>
        <begin position="893"/>
        <end position="1052"/>
    </location>
</feature>
<dbReference type="Gene3D" id="3.40.50.300">
    <property type="entry name" value="P-loop containing nucleotide triphosphate hydrolases"/>
    <property type="match status" value="2"/>
</dbReference>
<dbReference type="Pfam" id="PF00271">
    <property type="entry name" value="Helicase_C"/>
    <property type="match status" value="1"/>
</dbReference>
<sequence length="1181" mass="131512">MGDSAYQDYIPVGCLLIQRDESNVPSGLWPISDLKRWQPVPGDLGPDPEPLQQQPGFAPAIGQFLLTSDTVSPYVQLLRKRWVQFSFSVSLDDPEEGILRIYLLPDDVGRRSIDREDPVLRRARRSLLSQLDFSKSTWHGEAGIGPSSKPVPFHGGPEINDDQSLLQMFNNIPSPDPQPRLIRDATARAFAYNLIDSDVPGLKTTLYPYQRRSAALMLQKEVQPEQVLDPRLVKVVDQSGNPWYYDAIDGIGLVEPRYYDGVCGGILAEEMGSGKTLICLALILATKHQTSQAPDIHRGNSVMNRPKTGSLADMAAACITRNAVPWKLWFGTDDEDGTEYAKCVEAIQRNPGHYFLPQPWRRRKNIRQPSAPRTSIKVSLSYATLVVVPPNLVQQWKQEISKHTIGLKVLVCVRKQELPPVHELLEYDILLFSSTRFERLWLDVTTDRDGAYLPESPLAQIHFKRCIVDEGHKLGNSTASNKSNLHLMLDSLQISARWIVTGTPSKGLFGVDQSPASSVPSTPDEAGRSQRLGKSSNEQERDDLRRIGSIAALYLKARPWANTMTEVGDTLADWSVYVMQPKHSPRSSGRKDCLKATLKSLIIRHRVSEVAQLLPVVNERVVYLDGSYQDKLSLNLFSMVIISNAVQSQRTDQDYLFHARQRKALMELVSNLRAASFFGGSFFSPDAIRTIVGTAERFLDDGKVQIPAEDHAMLREAISFGHIAAKNSLKTHAHMLHEVPIYVENFPFGLGHAWSLDRTMDGPVHMDSRMVLALQGYLQPTVGAPTSLQLLFTTGKLKEQGFAELNRALDLQLLLDGTSGVPQHNGNPTATLAGNTQVGEDKSRLGKHRSTALGTLERMDEIPLAEGECESEIAAPLAETRIISTVSAKLSYLVDQVVKHQQEEQIIIFYENDNVAYYISGMLEILQIHHLIYSKSLSIERRAQYVATFNHNPKFRVMLMEISQAAFGLDMRSASRIYFINPVLNPQVEAQAIGRARRISQKKPVTVETLVLRGSMDEVIVQRRQEMTQAEQRKCRSILDDRPIYNWILNARIIPLPAEEPGGPAQTAMLKTPQFVFGRGFGRGLAHPDEDLVAVPVSPTDGNKTSSSGIRIRVAVRTAAAASATPTERAQSQEKRRLPCESGPGPGSTSKSEVSFSRPSRRVRFAADDDDDDDDDDEDDD</sequence>
<dbReference type="InterPro" id="IPR014001">
    <property type="entry name" value="Helicase_ATP-bd"/>
</dbReference>
<dbReference type="GO" id="GO:0006281">
    <property type="term" value="P:DNA repair"/>
    <property type="evidence" value="ECO:0007669"/>
    <property type="project" value="TreeGrafter"/>
</dbReference>
<feature type="domain" description="Helicase ATP-binding" evidence="5">
    <location>
        <begin position="256"/>
        <end position="522"/>
    </location>
</feature>
<dbReference type="InterPro" id="IPR027417">
    <property type="entry name" value="P-loop_NTPase"/>
</dbReference>
<dbReference type="CDD" id="cd18008">
    <property type="entry name" value="DEXDc_SHPRH-like"/>
    <property type="match status" value="1"/>
</dbReference>
<dbReference type="InterPro" id="IPR001650">
    <property type="entry name" value="Helicase_C-like"/>
</dbReference>
<evidence type="ECO:0000256" key="4">
    <source>
        <dbReference type="SAM" id="MobiDB-lite"/>
    </source>
</evidence>
<dbReference type="InterPro" id="IPR050628">
    <property type="entry name" value="SNF2_RAD54_helicase_TF"/>
</dbReference>
<feature type="compositionally biased region" description="Polar residues" evidence="4">
    <location>
        <begin position="825"/>
        <end position="838"/>
    </location>
</feature>
<feature type="compositionally biased region" description="Acidic residues" evidence="4">
    <location>
        <begin position="1168"/>
        <end position="1181"/>
    </location>
</feature>
<dbReference type="GO" id="GO:0008094">
    <property type="term" value="F:ATP-dependent activity, acting on DNA"/>
    <property type="evidence" value="ECO:0007669"/>
    <property type="project" value="TreeGrafter"/>
</dbReference>
<dbReference type="Proteomes" id="UP001244011">
    <property type="component" value="Unassembled WGS sequence"/>
</dbReference>
<proteinExistence type="predicted"/>
<dbReference type="GO" id="GO:0005634">
    <property type="term" value="C:nucleus"/>
    <property type="evidence" value="ECO:0007669"/>
    <property type="project" value="TreeGrafter"/>
</dbReference>
<dbReference type="AlphaFoldDB" id="A0AAJ0BVR9"/>
<feature type="region of interest" description="Disordered" evidence="4">
    <location>
        <begin position="1120"/>
        <end position="1181"/>
    </location>
</feature>
<evidence type="ECO:0000313" key="7">
    <source>
        <dbReference type="EMBL" id="KAK1765365.1"/>
    </source>
</evidence>
<dbReference type="SMART" id="SM00487">
    <property type="entry name" value="DEXDc"/>
    <property type="match status" value="1"/>
</dbReference>
<protein>
    <submittedName>
        <fullName evidence="7">DNA repair protein rad8</fullName>
    </submittedName>
</protein>
<evidence type="ECO:0000313" key="8">
    <source>
        <dbReference type="Proteomes" id="UP001244011"/>
    </source>
</evidence>
<evidence type="ECO:0000256" key="3">
    <source>
        <dbReference type="ARBA" id="ARBA00022840"/>
    </source>
</evidence>
<dbReference type="GeneID" id="85308754"/>
<evidence type="ECO:0000259" key="6">
    <source>
        <dbReference type="PROSITE" id="PS51194"/>
    </source>
</evidence>
<dbReference type="SUPFAM" id="SSF52540">
    <property type="entry name" value="P-loop containing nucleoside triphosphate hydrolases"/>
    <property type="match status" value="2"/>
</dbReference>
<dbReference type="Pfam" id="PF00176">
    <property type="entry name" value="SNF2-rel_dom"/>
    <property type="match status" value="1"/>
</dbReference>
<dbReference type="PROSITE" id="PS51194">
    <property type="entry name" value="HELICASE_CTER"/>
    <property type="match status" value="1"/>
</dbReference>
<gene>
    <name evidence="7" type="ORF">QBC33DRAFT_496159</name>
</gene>
<keyword evidence="2" id="KW-0378">Hydrolase</keyword>
<comment type="caution">
    <text evidence="7">The sequence shown here is derived from an EMBL/GenBank/DDBJ whole genome shotgun (WGS) entry which is preliminary data.</text>
</comment>